<dbReference type="STRING" id="1993.SAMN04489713_104468"/>
<dbReference type="Proteomes" id="UP000183413">
    <property type="component" value="Unassembled WGS sequence"/>
</dbReference>
<dbReference type="PANTHER" id="PTHR30006">
    <property type="entry name" value="THIAMINE-BINDING PERIPLASMIC PROTEIN-RELATED"/>
    <property type="match status" value="1"/>
</dbReference>
<keyword evidence="3" id="KW-1185">Reference proteome</keyword>
<proteinExistence type="predicted"/>
<dbReference type="GO" id="GO:0030976">
    <property type="term" value="F:thiamine pyrophosphate binding"/>
    <property type="evidence" value="ECO:0007669"/>
    <property type="project" value="TreeGrafter"/>
</dbReference>
<dbReference type="InParanoid" id="A0A1I5F7P4"/>
<evidence type="ECO:0000313" key="3">
    <source>
        <dbReference type="Proteomes" id="UP000183413"/>
    </source>
</evidence>
<dbReference type="Gene3D" id="3.40.190.10">
    <property type="entry name" value="Periplasmic binding protein-like II"/>
    <property type="match status" value="2"/>
</dbReference>
<dbReference type="eggNOG" id="COG0687">
    <property type="taxonomic scope" value="Bacteria"/>
</dbReference>
<gene>
    <name evidence="2" type="ORF">SAMN04489713_104468</name>
</gene>
<dbReference type="GO" id="GO:0015888">
    <property type="term" value="P:thiamine transport"/>
    <property type="evidence" value="ECO:0007669"/>
    <property type="project" value="TreeGrafter"/>
</dbReference>
<dbReference type="AlphaFoldDB" id="A0A1I5F7P4"/>
<dbReference type="PANTHER" id="PTHR30006:SF2">
    <property type="entry name" value="ABC TRANSPORTER SUBSTRATE-BINDING PROTEIN"/>
    <property type="match status" value="1"/>
</dbReference>
<dbReference type="GO" id="GO:0030288">
    <property type="term" value="C:outer membrane-bounded periplasmic space"/>
    <property type="evidence" value="ECO:0007669"/>
    <property type="project" value="TreeGrafter"/>
</dbReference>
<dbReference type="InterPro" id="IPR006059">
    <property type="entry name" value="SBP"/>
</dbReference>
<dbReference type="EMBL" id="FOVH01000004">
    <property type="protein sequence ID" value="SFO19768.1"/>
    <property type="molecule type" value="Genomic_DNA"/>
</dbReference>
<dbReference type="PROSITE" id="PS51257">
    <property type="entry name" value="PROKAR_LIPOPROTEIN"/>
    <property type="match status" value="1"/>
</dbReference>
<dbReference type="GO" id="GO:0030975">
    <property type="term" value="F:thiamine binding"/>
    <property type="evidence" value="ECO:0007669"/>
    <property type="project" value="TreeGrafter"/>
</dbReference>
<evidence type="ECO:0000256" key="1">
    <source>
        <dbReference type="ARBA" id="ARBA00022729"/>
    </source>
</evidence>
<dbReference type="Pfam" id="PF13416">
    <property type="entry name" value="SBP_bac_8"/>
    <property type="match status" value="1"/>
</dbReference>
<evidence type="ECO:0000313" key="2">
    <source>
        <dbReference type="EMBL" id="SFO19768.1"/>
    </source>
</evidence>
<protein>
    <submittedName>
        <fullName evidence="2">Extracellular solute-binding protein</fullName>
    </submittedName>
</protein>
<sequence>MTQALRRPRPRWFVLPVLGGLLLTACGGGEGTGGGAGRLVIDGYGAEYAKLWMEVVGKPFEAETGIEVEYIPEGAAAEAYTAIRATRGEPGFDVGIMTSWEIAQGREDRLLAPVTPAQVPNVANAYPQLVKAAGGVGAIHELQQVVLMYDKKKFDKPPTSWNVAWDPKYRGGTLAWHPSNALGVLQLLITADLAGGDASNVEPAWTKYEELAPHLLASPSQSAEAVPYMEQGKASAFPYFDGRAAIYAKTTHYDFTVPQEGTYALLGALGVPVGAKNKKNAYKFLDFWLRPDVQARWAQRYNVGPTVRGVELPAEFADKHVSSADDLGTKVKVPDADAVNANRGAWLKRWQRTFD</sequence>
<dbReference type="SUPFAM" id="SSF53850">
    <property type="entry name" value="Periplasmic binding protein-like II"/>
    <property type="match status" value="1"/>
</dbReference>
<keyword evidence="1" id="KW-0732">Signal</keyword>
<accession>A0A1I5F7P4</accession>
<organism evidence="2 3">
    <name type="scientific">Actinomadura madurae</name>
    <dbReference type="NCBI Taxonomy" id="1993"/>
    <lineage>
        <taxon>Bacteria</taxon>
        <taxon>Bacillati</taxon>
        <taxon>Actinomycetota</taxon>
        <taxon>Actinomycetes</taxon>
        <taxon>Streptosporangiales</taxon>
        <taxon>Thermomonosporaceae</taxon>
        <taxon>Actinomadura</taxon>
    </lineage>
</organism>
<reference evidence="2 3" key="1">
    <citation type="submission" date="2016-10" db="EMBL/GenBank/DDBJ databases">
        <authorList>
            <person name="de Groot N.N."/>
        </authorList>
    </citation>
    <scope>NUCLEOTIDE SEQUENCE [LARGE SCALE GENOMIC DNA]</scope>
    <source>
        <strain evidence="2 3">DSM 43067</strain>
    </source>
</reference>
<name>A0A1I5F7P4_9ACTN</name>